<reference evidence="2" key="1">
    <citation type="submission" date="2023-08" db="EMBL/GenBank/DDBJ databases">
        <authorList>
            <person name="Audoor S."/>
            <person name="Bilcke G."/>
        </authorList>
    </citation>
    <scope>NUCLEOTIDE SEQUENCE</scope>
</reference>
<dbReference type="InterPro" id="IPR049227">
    <property type="entry name" value="DUF6824"/>
</dbReference>
<accession>A0AAD2FKK3</accession>
<dbReference type="Pfam" id="PF20710">
    <property type="entry name" value="DUF6824"/>
    <property type="match status" value="2"/>
</dbReference>
<sequence length="564" mass="64517">MSSFDRNFQPTSSCFGFVTSQQSSNDATSWKKREGTGTIDGMLSEALKDLTFEERQQQQEILHGVQGQMREEENMVQNTLQDLDKYLNNTKRGTYYETAESMNPDYVRARAFRIMFLRGNRYDAKAAAQQMLKFFEQKHKIFGDEKLVKDITLDDLDEDDIACLKTGASQLLGRDSANRQILLQVPSLRAFANHQNELRALYYILMTASRSQETQIRGCAAILYTVGDHKDAKKGVGYLDNMRLTMSLPLYMAGNHVCGDRDTAESFLWSVAVKMLPAKRRARLRMHFGSHTECQYLLSTYGIPSQMLPFRPGTYMVNLETHHNWCQSYLLMEKQKSGHVPSPLAVTQINANDVLYVDRKKNNNMGNQRLRALIKEFSSQYDAGSNETKKLMVDALLGEIRKAGGRFLKQQANCTSERQLVWEELSLEEARAKVTQLFRNNRRRPEASRDRIHGGFIISDFPRPNDVVFGKGARSPGSELLQRLIKNRSHEYDSLDRGMKKDLVDSILHQIKEQGGRFLQPTEVFGEFLAVTDDMARARISKYFRNNRRSINKTAGQSISSTTR</sequence>
<feature type="domain" description="DUF6824" evidence="1">
    <location>
        <begin position="466"/>
        <end position="546"/>
    </location>
</feature>
<evidence type="ECO:0000259" key="1">
    <source>
        <dbReference type="Pfam" id="PF20710"/>
    </source>
</evidence>
<evidence type="ECO:0000313" key="3">
    <source>
        <dbReference type="Proteomes" id="UP001295423"/>
    </source>
</evidence>
<gene>
    <name evidence="2" type="ORF">CYCCA115_LOCUS5823</name>
</gene>
<dbReference type="EMBL" id="CAKOGP040000668">
    <property type="protein sequence ID" value="CAJ1937798.1"/>
    <property type="molecule type" value="Genomic_DNA"/>
</dbReference>
<dbReference type="Proteomes" id="UP001295423">
    <property type="component" value="Unassembled WGS sequence"/>
</dbReference>
<proteinExistence type="predicted"/>
<evidence type="ECO:0000313" key="2">
    <source>
        <dbReference type="EMBL" id="CAJ1937798.1"/>
    </source>
</evidence>
<name>A0AAD2FKK3_9STRA</name>
<feature type="domain" description="DUF6824" evidence="1">
    <location>
        <begin position="358"/>
        <end position="440"/>
    </location>
</feature>
<organism evidence="2 3">
    <name type="scientific">Cylindrotheca closterium</name>
    <dbReference type="NCBI Taxonomy" id="2856"/>
    <lineage>
        <taxon>Eukaryota</taxon>
        <taxon>Sar</taxon>
        <taxon>Stramenopiles</taxon>
        <taxon>Ochrophyta</taxon>
        <taxon>Bacillariophyta</taxon>
        <taxon>Bacillariophyceae</taxon>
        <taxon>Bacillariophycidae</taxon>
        <taxon>Bacillariales</taxon>
        <taxon>Bacillariaceae</taxon>
        <taxon>Cylindrotheca</taxon>
    </lineage>
</organism>
<comment type="caution">
    <text evidence="2">The sequence shown here is derived from an EMBL/GenBank/DDBJ whole genome shotgun (WGS) entry which is preliminary data.</text>
</comment>
<keyword evidence="3" id="KW-1185">Reference proteome</keyword>
<dbReference type="AlphaFoldDB" id="A0AAD2FKK3"/>
<protein>
    <recommendedName>
        <fullName evidence="1">DUF6824 domain-containing protein</fullName>
    </recommendedName>
</protein>